<dbReference type="PROSITE" id="PS00138">
    <property type="entry name" value="SUBTILASE_SER"/>
    <property type="match status" value="1"/>
</dbReference>
<dbReference type="CDD" id="cd05561">
    <property type="entry name" value="Peptidases_S8_4"/>
    <property type="match status" value="1"/>
</dbReference>
<dbReference type="RefSeq" id="WP_202066643.1">
    <property type="nucleotide sequence ID" value="NZ_JAEQMY010000347.1"/>
</dbReference>
<dbReference type="Proteomes" id="UP000605848">
    <property type="component" value="Unassembled WGS sequence"/>
</dbReference>
<evidence type="ECO:0000256" key="4">
    <source>
        <dbReference type="ARBA" id="ARBA00022825"/>
    </source>
</evidence>
<keyword evidence="8" id="KW-1185">Reference proteome</keyword>
<evidence type="ECO:0000256" key="2">
    <source>
        <dbReference type="ARBA" id="ARBA00022670"/>
    </source>
</evidence>
<proteinExistence type="inferred from homology"/>
<dbReference type="EMBL" id="JAEQMY010000347">
    <property type="protein sequence ID" value="MBL0408627.1"/>
    <property type="molecule type" value="Genomic_DNA"/>
</dbReference>
<dbReference type="InterPro" id="IPR036852">
    <property type="entry name" value="Peptidase_S8/S53_dom_sf"/>
</dbReference>
<feature type="non-terminal residue" evidence="7">
    <location>
        <position position="1"/>
    </location>
</feature>
<dbReference type="AlphaFoldDB" id="A0A936ZK03"/>
<dbReference type="PANTHER" id="PTHR43806:SF11">
    <property type="entry name" value="CEREVISIN-RELATED"/>
    <property type="match status" value="1"/>
</dbReference>
<gene>
    <name evidence="7" type="ORF">JKG68_32750</name>
</gene>
<comment type="caution">
    <text evidence="7">The sequence shown here is derived from an EMBL/GenBank/DDBJ whole genome shotgun (WGS) entry which is preliminary data.</text>
</comment>
<sequence length="242" mass="24518">HGTAIAALLVGRPGSSTPGLLPEAKLIAVDAFYRDGGTADRTDVMSLVVAIEALAERGVRVMNLSLSGPANAVLQKAIEAAQAEGIVIVSAAGNNGAGAEPAYPGAYPGVIAVTAVDQNLNVYRRATQGAYVDLAGPGVNVWTASAKGSGVLRTGTSYAVPFVSAAAGLLLASTPQLDPKAVQARLEQHTRDLGKPGWDPTYGYGLIHMAGLCAPPADLAPVAVTKTQPAALPFEGQTLGMP</sequence>
<keyword evidence="4" id="KW-0720">Serine protease</keyword>
<dbReference type="InterPro" id="IPR023828">
    <property type="entry name" value="Peptidase_S8_Ser-AS"/>
</dbReference>
<dbReference type="Gene3D" id="3.40.50.200">
    <property type="entry name" value="Peptidase S8/S53 domain"/>
    <property type="match status" value="1"/>
</dbReference>
<keyword evidence="3" id="KW-0378">Hydrolase</keyword>
<accession>A0A936ZK03</accession>
<feature type="domain" description="Peptidase S8/S53" evidence="6">
    <location>
        <begin position="1"/>
        <end position="205"/>
    </location>
</feature>
<keyword evidence="2" id="KW-0645">Protease</keyword>
<dbReference type="GO" id="GO:0006508">
    <property type="term" value="P:proteolysis"/>
    <property type="evidence" value="ECO:0007669"/>
    <property type="project" value="UniProtKB-KW"/>
</dbReference>
<evidence type="ECO:0000259" key="6">
    <source>
        <dbReference type="Pfam" id="PF00082"/>
    </source>
</evidence>
<dbReference type="GO" id="GO:0004252">
    <property type="term" value="F:serine-type endopeptidase activity"/>
    <property type="evidence" value="ECO:0007669"/>
    <property type="project" value="InterPro"/>
</dbReference>
<comment type="similarity">
    <text evidence="1 5">Belongs to the peptidase S8 family.</text>
</comment>
<dbReference type="InterPro" id="IPR050131">
    <property type="entry name" value="Peptidase_S8_subtilisin-like"/>
</dbReference>
<dbReference type="Pfam" id="PF00082">
    <property type="entry name" value="Peptidase_S8"/>
    <property type="match status" value="1"/>
</dbReference>
<dbReference type="SUPFAM" id="SSF52743">
    <property type="entry name" value="Subtilisin-like"/>
    <property type="match status" value="1"/>
</dbReference>
<reference evidence="7" key="1">
    <citation type="submission" date="2021-01" db="EMBL/GenBank/DDBJ databases">
        <title>Microvirga sp.</title>
        <authorList>
            <person name="Kim M.K."/>
        </authorList>
    </citation>
    <scope>NUCLEOTIDE SEQUENCE</scope>
    <source>
        <strain evidence="7">5420S-16</strain>
    </source>
</reference>
<evidence type="ECO:0000256" key="1">
    <source>
        <dbReference type="ARBA" id="ARBA00011073"/>
    </source>
</evidence>
<dbReference type="PROSITE" id="PS51892">
    <property type="entry name" value="SUBTILASE"/>
    <property type="match status" value="1"/>
</dbReference>
<evidence type="ECO:0000256" key="3">
    <source>
        <dbReference type="ARBA" id="ARBA00022801"/>
    </source>
</evidence>
<evidence type="ECO:0000313" key="8">
    <source>
        <dbReference type="Proteomes" id="UP000605848"/>
    </source>
</evidence>
<evidence type="ECO:0000313" key="7">
    <source>
        <dbReference type="EMBL" id="MBL0408627.1"/>
    </source>
</evidence>
<organism evidence="7 8">
    <name type="scientific">Microvirga aerilata</name>
    <dbReference type="NCBI Taxonomy" id="670292"/>
    <lineage>
        <taxon>Bacteria</taxon>
        <taxon>Pseudomonadati</taxon>
        <taxon>Pseudomonadota</taxon>
        <taxon>Alphaproteobacteria</taxon>
        <taxon>Hyphomicrobiales</taxon>
        <taxon>Methylobacteriaceae</taxon>
        <taxon>Microvirga</taxon>
    </lineage>
</organism>
<dbReference type="InterPro" id="IPR000209">
    <property type="entry name" value="Peptidase_S8/S53_dom"/>
</dbReference>
<name>A0A936ZK03_9HYPH</name>
<evidence type="ECO:0000256" key="5">
    <source>
        <dbReference type="PROSITE-ProRule" id="PRU01240"/>
    </source>
</evidence>
<protein>
    <submittedName>
        <fullName evidence="7">S8 family serine peptidase</fullName>
    </submittedName>
</protein>
<dbReference type="PANTHER" id="PTHR43806">
    <property type="entry name" value="PEPTIDASE S8"/>
    <property type="match status" value="1"/>
</dbReference>
<comment type="caution">
    <text evidence="5">Lacks conserved residue(s) required for the propagation of feature annotation.</text>
</comment>